<organism evidence="1 2">
    <name type="scientific">Penicillium bovifimosum</name>
    <dbReference type="NCBI Taxonomy" id="126998"/>
    <lineage>
        <taxon>Eukaryota</taxon>
        <taxon>Fungi</taxon>
        <taxon>Dikarya</taxon>
        <taxon>Ascomycota</taxon>
        <taxon>Pezizomycotina</taxon>
        <taxon>Eurotiomycetes</taxon>
        <taxon>Eurotiomycetidae</taxon>
        <taxon>Eurotiales</taxon>
        <taxon>Aspergillaceae</taxon>
        <taxon>Penicillium</taxon>
    </lineage>
</organism>
<reference evidence="1" key="2">
    <citation type="journal article" date="2023" name="IMA Fungus">
        <title>Comparative genomic study of the Penicillium genus elucidates a diverse pangenome and 15 lateral gene transfer events.</title>
        <authorList>
            <person name="Petersen C."/>
            <person name="Sorensen T."/>
            <person name="Nielsen M.R."/>
            <person name="Sondergaard T.E."/>
            <person name="Sorensen J.L."/>
            <person name="Fitzpatrick D.A."/>
            <person name="Frisvad J.C."/>
            <person name="Nielsen K.L."/>
        </authorList>
    </citation>
    <scope>NUCLEOTIDE SEQUENCE</scope>
    <source>
        <strain evidence="1">IBT 22155</strain>
    </source>
</reference>
<dbReference type="AlphaFoldDB" id="A0A9W9H5Z1"/>
<evidence type="ECO:0000313" key="1">
    <source>
        <dbReference type="EMBL" id="KAJ5139028.1"/>
    </source>
</evidence>
<comment type="caution">
    <text evidence="1">The sequence shown here is derived from an EMBL/GenBank/DDBJ whole genome shotgun (WGS) entry which is preliminary data.</text>
</comment>
<dbReference type="RefSeq" id="XP_056523677.1">
    <property type="nucleotide sequence ID" value="XM_056664620.1"/>
</dbReference>
<evidence type="ECO:0000313" key="2">
    <source>
        <dbReference type="Proteomes" id="UP001149079"/>
    </source>
</evidence>
<protein>
    <submittedName>
        <fullName evidence="1">Uncharacterized protein</fullName>
    </submittedName>
</protein>
<sequence length="71" mass="7655">MARGGIGVGGGFAKWKGRSWVRRELASGLSLPAAPWAKANATGTIPRTLATIHCRRNIDNDALYIFTNVDE</sequence>
<reference evidence="1" key="1">
    <citation type="submission" date="2022-11" db="EMBL/GenBank/DDBJ databases">
        <authorList>
            <person name="Petersen C."/>
        </authorList>
    </citation>
    <scope>NUCLEOTIDE SEQUENCE</scope>
    <source>
        <strain evidence="1">IBT 22155</strain>
    </source>
</reference>
<gene>
    <name evidence="1" type="ORF">N7515_003876</name>
</gene>
<dbReference type="GeneID" id="81403790"/>
<name>A0A9W9H5Z1_9EURO</name>
<keyword evidence="2" id="KW-1185">Reference proteome</keyword>
<accession>A0A9W9H5Z1</accession>
<proteinExistence type="predicted"/>
<dbReference type="EMBL" id="JAPQKL010000003">
    <property type="protein sequence ID" value="KAJ5139028.1"/>
    <property type="molecule type" value="Genomic_DNA"/>
</dbReference>
<dbReference type="Proteomes" id="UP001149079">
    <property type="component" value="Unassembled WGS sequence"/>
</dbReference>